<protein>
    <recommendedName>
        <fullName evidence="3">N-acetyltransferase domain-containing protein</fullName>
    </recommendedName>
</protein>
<dbReference type="Proteomes" id="UP000799118">
    <property type="component" value="Unassembled WGS sequence"/>
</dbReference>
<organism evidence="1 2">
    <name type="scientific">Gymnopus androsaceus JB14</name>
    <dbReference type="NCBI Taxonomy" id="1447944"/>
    <lineage>
        <taxon>Eukaryota</taxon>
        <taxon>Fungi</taxon>
        <taxon>Dikarya</taxon>
        <taxon>Basidiomycota</taxon>
        <taxon>Agaricomycotina</taxon>
        <taxon>Agaricomycetes</taxon>
        <taxon>Agaricomycetidae</taxon>
        <taxon>Agaricales</taxon>
        <taxon>Marasmiineae</taxon>
        <taxon>Omphalotaceae</taxon>
        <taxon>Gymnopus</taxon>
    </lineage>
</organism>
<sequence length="229" mass="26522">MLDPNLHLRSATLSDVSRITSLVVPRVSHDGFHDYFFPHQDRYPHDFARWWRRYYRDLILRPYWNTLLVEDSKGGIQGLAVWGYAPKIMGLGDAEDVPEPRGVNIAKDSCVYSWIDKVQDIFHPNRCTDPTALLEWRKTVSDMNKRLWSGKDRIHWYCPEFFTFEEEQEKNPLASVLLGWGPEQSKVDDVSTFVLTLTSLGELYEGLGYTVVDEVECGPSRCIAMKCEE</sequence>
<reference evidence="1" key="1">
    <citation type="journal article" date="2019" name="Environ. Microbiol.">
        <title>Fungal ecological strategies reflected in gene transcription - a case study of two litter decomposers.</title>
        <authorList>
            <person name="Barbi F."/>
            <person name="Kohler A."/>
            <person name="Barry K."/>
            <person name="Baskaran P."/>
            <person name="Daum C."/>
            <person name="Fauchery L."/>
            <person name="Ihrmark K."/>
            <person name="Kuo A."/>
            <person name="LaButti K."/>
            <person name="Lipzen A."/>
            <person name="Morin E."/>
            <person name="Grigoriev I.V."/>
            <person name="Henrissat B."/>
            <person name="Lindahl B."/>
            <person name="Martin F."/>
        </authorList>
    </citation>
    <scope>NUCLEOTIDE SEQUENCE</scope>
    <source>
        <strain evidence="1">JB14</strain>
    </source>
</reference>
<accession>A0A6A4H802</accession>
<evidence type="ECO:0008006" key="3">
    <source>
        <dbReference type="Google" id="ProtNLM"/>
    </source>
</evidence>
<evidence type="ECO:0000313" key="2">
    <source>
        <dbReference type="Proteomes" id="UP000799118"/>
    </source>
</evidence>
<dbReference type="EMBL" id="ML769575">
    <property type="protein sequence ID" value="KAE9393317.1"/>
    <property type="molecule type" value="Genomic_DNA"/>
</dbReference>
<dbReference type="InterPro" id="IPR016181">
    <property type="entry name" value="Acyl_CoA_acyltransferase"/>
</dbReference>
<dbReference type="Gene3D" id="3.40.630.30">
    <property type="match status" value="1"/>
</dbReference>
<name>A0A6A4H802_9AGAR</name>
<gene>
    <name evidence="1" type="ORF">BT96DRAFT_887341</name>
</gene>
<keyword evidence="2" id="KW-1185">Reference proteome</keyword>
<dbReference type="OrthoDB" id="4738875at2759"/>
<dbReference type="SUPFAM" id="SSF55729">
    <property type="entry name" value="Acyl-CoA N-acyltransferases (Nat)"/>
    <property type="match status" value="1"/>
</dbReference>
<proteinExistence type="predicted"/>
<dbReference type="AlphaFoldDB" id="A0A6A4H802"/>
<evidence type="ECO:0000313" key="1">
    <source>
        <dbReference type="EMBL" id="KAE9393317.1"/>
    </source>
</evidence>